<dbReference type="RefSeq" id="WP_121299851.1">
    <property type="nucleotide sequence ID" value="NZ_QBEW01000012.1"/>
</dbReference>
<dbReference type="AlphaFoldDB" id="A0A497YF95"/>
<gene>
    <name evidence="1" type="ORF">DFR62_1821</name>
</gene>
<proteinExistence type="predicted"/>
<dbReference type="EMBL" id="RCCP01000002">
    <property type="protein sequence ID" value="RLJ87023.1"/>
    <property type="molecule type" value="Genomic_DNA"/>
</dbReference>
<organism evidence="1 2">
    <name type="scientific">Planococcus citreus</name>
    <dbReference type="NCBI Taxonomy" id="1373"/>
    <lineage>
        <taxon>Bacteria</taxon>
        <taxon>Bacillati</taxon>
        <taxon>Bacillota</taxon>
        <taxon>Bacilli</taxon>
        <taxon>Bacillales</taxon>
        <taxon>Caryophanaceae</taxon>
        <taxon>Planococcus</taxon>
    </lineage>
</organism>
<comment type="caution">
    <text evidence="1">The sequence shown here is derived from an EMBL/GenBank/DDBJ whole genome shotgun (WGS) entry which is preliminary data.</text>
</comment>
<evidence type="ECO:0008006" key="3">
    <source>
        <dbReference type="Google" id="ProtNLM"/>
    </source>
</evidence>
<protein>
    <recommendedName>
        <fullName evidence="3">Lipoprotein</fullName>
    </recommendedName>
</protein>
<dbReference type="Proteomes" id="UP000280791">
    <property type="component" value="Unassembled WGS sequence"/>
</dbReference>
<dbReference type="OrthoDB" id="2970585at2"/>
<name>A0A497YF95_9BACL</name>
<reference evidence="1 2" key="1">
    <citation type="submission" date="2018-10" db="EMBL/GenBank/DDBJ databases">
        <title>Genomic Encyclopedia of Type Strains, Phase IV (KMG-IV): sequencing the most valuable type-strain genomes for metagenomic binning, comparative biology and taxonomic classification.</title>
        <authorList>
            <person name="Goeker M."/>
        </authorList>
    </citation>
    <scope>NUCLEOTIDE SEQUENCE [LARGE SCALE GENOMIC DNA]</scope>
    <source>
        <strain evidence="1 2">DSM 20549</strain>
    </source>
</reference>
<dbReference type="PROSITE" id="PS51257">
    <property type="entry name" value="PROKAR_LIPOPROTEIN"/>
    <property type="match status" value="1"/>
</dbReference>
<evidence type="ECO:0000313" key="1">
    <source>
        <dbReference type="EMBL" id="RLJ87023.1"/>
    </source>
</evidence>
<accession>A0A497YF95</accession>
<evidence type="ECO:0000313" key="2">
    <source>
        <dbReference type="Proteomes" id="UP000280791"/>
    </source>
</evidence>
<keyword evidence="2" id="KW-1185">Reference proteome</keyword>
<sequence length="136" mass="15566">MRKFLVLLVACLLVMMVIGCSEEEIVRVGIPFNDEGTTGAEFNTGFTDAETISELRKIIEMEEKVEPPKELTPVADLVLTLDKPEENVSELWRYIWYMDDGSAVLSNRESAVVREDEQEFYTLDEEQTIELKSIIE</sequence>